<dbReference type="AlphaFoldDB" id="A0AAD7NMX7"/>
<accession>A0AAD7NMX7</accession>
<evidence type="ECO:0000313" key="2">
    <source>
        <dbReference type="EMBL" id="KAJ7768132.1"/>
    </source>
</evidence>
<comment type="caution">
    <text evidence="2">The sequence shown here is derived from an EMBL/GenBank/DDBJ whole genome shotgun (WGS) entry which is preliminary data.</text>
</comment>
<gene>
    <name evidence="2" type="ORF">DFH07DRAFT_1058376</name>
</gene>
<evidence type="ECO:0000256" key="1">
    <source>
        <dbReference type="SAM" id="MobiDB-lite"/>
    </source>
</evidence>
<sequence length="743" mass="79787">MIRRDHKPPLSSISHIVLALSSTAVLDDAAQPHRAHHNPPLLRLVSRVRHCLRSGRLVVPKLRVSKLPDTAAAAAARSSRRHVPTDVPAADSRERCPDGAHPLRPPPRGGSTVVAQQRGGGRGRSLPSRRLRAEDGAARLLAPLVTRPADASRRRTAAATPRVALRMRLLVTTSSHSDLHFEFVDTPGQGQGDAVSRLLLARGGGAGSRIGRGPMLVAPRTRLAERARKEEDAQGLHAVFIHVTFIHVKDGPRMTPSSSSSHSRMLRPAFGPNAVRAYEVLLLAYATSCTGYAWEARIGIGHPDNDATSPPPALCALVTEAVPPAALKLNAPLTAYIPRSHHILHFAASSASASAPTPLAPPFFLLCASSSSSSPRRLLLVTRLRIAVGLHRDTLARCPPQGLSTPVLSSLAAWTILPQRHRHTHRVTGETPSAVHTVEAEGRADGKRTGGLTQDRGLSPSASDSRPGVYSARRSLFASFEEESVVDARARSVGRMSRTPRLPPLGRDASAPTFRLQCIVFLRGGAPDVLFPPSGPSLPFSRLCAQPRRVDLLLISSTPPVPGSPHETRRSALPPWLAGGLAAHRTRRLVVPRGEDDAGRGDARSTCVHHVGDLKTRWSSLVLLGRSHNDGSRHVSQSSPRPPRTPPISLPRAPTFSTSRCSGSPHRVCRRSSTVSAAWAPAILRTVMAFRVRNLDGAQMDREVRGGCARVQALVRRGGRRKTNNGMGREASDRTTLVLGGRL</sequence>
<proteinExistence type="predicted"/>
<feature type="region of interest" description="Disordered" evidence="1">
    <location>
        <begin position="423"/>
        <end position="468"/>
    </location>
</feature>
<feature type="compositionally biased region" description="Pro residues" evidence="1">
    <location>
        <begin position="640"/>
        <end position="649"/>
    </location>
</feature>
<keyword evidence="3" id="KW-1185">Reference proteome</keyword>
<dbReference type="EMBL" id="JARJLG010000028">
    <property type="protein sequence ID" value="KAJ7768132.1"/>
    <property type="molecule type" value="Genomic_DNA"/>
</dbReference>
<dbReference type="Proteomes" id="UP001215280">
    <property type="component" value="Unassembled WGS sequence"/>
</dbReference>
<protein>
    <submittedName>
        <fullName evidence="2">Uncharacterized protein</fullName>
    </submittedName>
</protein>
<name>A0AAD7NMX7_9AGAR</name>
<reference evidence="2" key="1">
    <citation type="submission" date="2023-03" db="EMBL/GenBank/DDBJ databases">
        <title>Massive genome expansion in bonnet fungi (Mycena s.s.) driven by repeated elements and novel gene families across ecological guilds.</title>
        <authorList>
            <consortium name="Lawrence Berkeley National Laboratory"/>
            <person name="Harder C.B."/>
            <person name="Miyauchi S."/>
            <person name="Viragh M."/>
            <person name="Kuo A."/>
            <person name="Thoen E."/>
            <person name="Andreopoulos B."/>
            <person name="Lu D."/>
            <person name="Skrede I."/>
            <person name="Drula E."/>
            <person name="Henrissat B."/>
            <person name="Morin E."/>
            <person name="Kohler A."/>
            <person name="Barry K."/>
            <person name="LaButti K."/>
            <person name="Morin E."/>
            <person name="Salamov A."/>
            <person name="Lipzen A."/>
            <person name="Mereny Z."/>
            <person name="Hegedus B."/>
            <person name="Baldrian P."/>
            <person name="Stursova M."/>
            <person name="Weitz H."/>
            <person name="Taylor A."/>
            <person name="Grigoriev I.V."/>
            <person name="Nagy L.G."/>
            <person name="Martin F."/>
            <person name="Kauserud H."/>
        </authorList>
    </citation>
    <scope>NUCLEOTIDE SEQUENCE</scope>
    <source>
        <strain evidence="2">CBHHK188m</strain>
    </source>
</reference>
<organism evidence="2 3">
    <name type="scientific">Mycena maculata</name>
    <dbReference type="NCBI Taxonomy" id="230809"/>
    <lineage>
        <taxon>Eukaryota</taxon>
        <taxon>Fungi</taxon>
        <taxon>Dikarya</taxon>
        <taxon>Basidiomycota</taxon>
        <taxon>Agaricomycotina</taxon>
        <taxon>Agaricomycetes</taxon>
        <taxon>Agaricomycetidae</taxon>
        <taxon>Agaricales</taxon>
        <taxon>Marasmiineae</taxon>
        <taxon>Mycenaceae</taxon>
        <taxon>Mycena</taxon>
    </lineage>
</organism>
<feature type="region of interest" description="Disordered" evidence="1">
    <location>
        <begin position="73"/>
        <end position="130"/>
    </location>
</feature>
<evidence type="ECO:0000313" key="3">
    <source>
        <dbReference type="Proteomes" id="UP001215280"/>
    </source>
</evidence>
<feature type="compositionally biased region" description="Basic and acidic residues" evidence="1">
    <location>
        <begin position="438"/>
        <end position="448"/>
    </location>
</feature>
<feature type="region of interest" description="Disordered" evidence="1">
    <location>
        <begin position="629"/>
        <end position="664"/>
    </location>
</feature>